<keyword evidence="7" id="KW-1185">Reference proteome</keyword>
<dbReference type="Pfam" id="PF03486">
    <property type="entry name" value="HI0933_like"/>
    <property type="match status" value="1"/>
</dbReference>
<comment type="cofactor">
    <cofactor evidence="1">
        <name>FAD</name>
        <dbReference type="ChEBI" id="CHEBI:57692"/>
    </cofactor>
</comment>
<name>A0A1P8UUA2_9RHOB</name>
<organism evidence="6 7">
    <name type="scientific">Salipiger abyssi</name>
    <dbReference type="NCBI Taxonomy" id="1250539"/>
    <lineage>
        <taxon>Bacteria</taxon>
        <taxon>Pseudomonadati</taxon>
        <taxon>Pseudomonadota</taxon>
        <taxon>Alphaproteobacteria</taxon>
        <taxon>Rhodobacterales</taxon>
        <taxon>Roseobacteraceae</taxon>
        <taxon>Salipiger</taxon>
    </lineage>
</organism>
<evidence type="ECO:0000259" key="5">
    <source>
        <dbReference type="Pfam" id="PF22780"/>
    </source>
</evidence>
<dbReference type="AlphaFoldDB" id="A0A1P8UUA2"/>
<dbReference type="RefSeq" id="WP_076699986.1">
    <property type="nucleotide sequence ID" value="NZ_CP015093.1"/>
</dbReference>
<dbReference type="OrthoDB" id="5288829at2"/>
<keyword evidence="2" id="KW-0285">Flavoprotein</keyword>
<dbReference type="Gene3D" id="3.50.50.60">
    <property type="entry name" value="FAD/NAD(P)-binding domain"/>
    <property type="match status" value="1"/>
</dbReference>
<dbReference type="PANTHER" id="PTHR42887">
    <property type="entry name" value="OS12G0638800 PROTEIN"/>
    <property type="match status" value="1"/>
</dbReference>
<keyword evidence="3" id="KW-0274">FAD</keyword>
<dbReference type="PANTHER" id="PTHR42887:SF1">
    <property type="entry name" value="BLR3961 PROTEIN"/>
    <property type="match status" value="1"/>
</dbReference>
<dbReference type="InterPro" id="IPR055178">
    <property type="entry name" value="RsdA/BaiN/AoA(So)-like_dom"/>
</dbReference>
<dbReference type="NCBIfam" id="TIGR00275">
    <property type="entry name" value="aminoacetone oxidase family FAD-binding enzyme"/>
    <property type="match status" value="1"/>
</dbReference>
<feature type="domain" description="RsdA/BaiN/AoA(So)-like insert" evidence="5">
    <location>
        <begin position="194"/>
        <end position="337"/>
    </location>
</feature>
<dbReference type="SUPFAM" id="SSF51905">
    <property type="entry name" value="FAD/NAD(P)-binding domain"/>
    <property type="match status" value="1"/>
</dbReference>
<gene>
    <name evidence="6" type="ORF">Ga0080574_TMP2647</name>
</gene>
<accession>A0A1P8UUA2</accession>
<dbReference type="InterPro" id="IPR023166">
    <property type="entry name" value="BaiN-like_dom_sf"/>
</dbReference>
<dbReference type="InterPro" id="IPR022460">
    <property type="entry name" value="Flavoprotein_PP4765"/>
</dbReference>
<dbReference type="SUPFAM" id="SSF160996">
    <property type="entry name" value="HI0933 insert domain-like"/>
    <property type="match status" value="1"/>
</dbReference>
<dbReference type="KEGG" id="paby:Ga0080574_TMP2647"/>
<evidence type="ECO:0000256" key="2">
    <source>
        <dbReference type="ARBA" id="ARBA00022630"/>
    </source>
</evidence>
<evidence type="ECO:0008006" key="8">
    <source>
        <dbReference type="Google" id="ProtNLM"/>
    </source>
</evidence>
<evidence type="ECO:0000256" key="3">
    <source>
        <dbReference type="ARBA" id="ARBA00022827"/>
    </source>
</evidence>
<evidence type="ECO:0000259" key="4">
    <source>
        <dbReference type="Pfam" id="PF03486"/>
    </source>
</evidence>
<feature type="domain" description="RsdA/BaiN/AoA(So)-like Rossmann fold-like" evidence="4">
    <location>
        <begin position="9"/>
        <end position="389"/>
    </location>
</feature>
<dbReference type="EMBL" id="CP015093">
    <property type="protein sequence ID" value="APZ52981.1"/>
    <property type="molecule type" value="Genomic_DNA"/>
</dbReference>
<proteinExistence type="predicted"/>
<reference evidence="6 7" key="1">
    <citation type="submission" date="2016-04" db="EMBL/GenBank/DDBJ databases">
        <title>Deep-sea bacteria in the southern Pacific.</title>
        <authorList>
            <person name="Tang K."/>
        </authorList>
    </citation>
    <scope>NUCLEOTIDE SEQUENCE [LARGE SCALE GENOMIC DNA]</scope>
    <source>
        <strain evidence="6 7">JLT2014</strain>
    </source>
</reference>
<sequence length="398" mass="41980">MQTSPDTPALVIGGGPAGLMAADTLLSAGHRVLLAEAKPSLGRKFLMAGKSGLNLTRAQPFGPFLAAYGGAEAALRPMLSAFTPGAVQGWAEGLGQTTFTGSTGRVFPEVMKASPLLRAWLARLDGMGLERHTRWRWTGWDGGACRFDTPEGLRHITAGVTVLALGGASWAKLGSDGAWADILAREGVALAPFRPANAGLCVAWSEHMRPHFGAPLKNVAFRAGTLVSRGEAVISARGLEGGGLYPLSPALRDGAALEIDLAPDLSLEELTARLSRPRGKQSLSNHLRKVLKLSPAVRALLMEYARPLPDAPEALARRIKALAVPHDGLRPMDEAISTAGGVPFAALDEALMLRARPGTYCAGEMIDWEAPTGGYLLTACLATGLWAGRHAVQRLETR</sequence>
<evidence type="ECO:0000256" key="1">
    <source>
        <dbReference type="ARBA" id="ARBA00001974"/>
    </source>
</evidence>
<dbReference type="InterPro" id="IPR057661">
    <property type="entry name" value="RsdA/BaiN/AoA(So)_Rossmann"/>
</dbReference>
<dbReference type="Pfam" id="PF22780">
    <property type="entry name" value="HI0933_like_1st"/>
    <property type="match status" value="1"/>
</dbReference>
<evidence type="ECO:0000313" key="6">
    <source>
        <dbReference type="EMBL" id="APZ52981.1"/>
    </source>
</evidence>
<dbReference type="InterPro" id="IPR004792">
    <property type="entry name" value="BaiN-like"/>
</dbReference>
<dbReference type="NCBIfam" id="TIGR03862">
    <property type="entry name" value="flavo_PP4765"/>
    <property type="match status" value="1"/>
</dbReference>
<protein>
    <recommendedName>
        <fullName evidence="8">Aminoacetone oxidase family FAD-binding enzyme</fullName>
    </recommendedName>
</protein>
<dbReference type="Gene3D" id="1.10.8.260">
    <property type="entry name" value="HI0933 insert domain-like"/>
    <property type="match status" value="1"/>
</dbReference>
<dbReference type="STRING" id="1250539.Ga0080574_TMP2647"/>
<dbReference type="Proteomes" id="UP000187059">
    <property type="component" value="Chromosome"/>
</dbReference>
<dbReference type="InterPro" id="IPR036188">
    <property type="entry name" value="FAD/NAD-bd_sf"/>
</dbReference>
<evidence type="ECO:0000313" key="7">
    <source>
        <dbReference type="Proteomes" id="UP000187059"/>
    </source>
</evidence>
<dbReference type="Gene3D" id="2.40.30.10">
    <property type="entry name" value="Translation factors"/>
    <property type="match status" value="1"/>
</dbReference>